<feature type="domain" description="Response regulatory" evidence="11">
    <location>
        <begin position="462"/>
        <end position="570"/>
    </location>
</feature>
<dbReference type="SUPFAM" id="SSF47384">
    <property type="entry name" value="Homodimeric domain of signal transducing histidine kinase"/>
    <property type="match status" value="1"/>
</dbReference>
<evidence type="ECO:0000256" key="6">
    <source>
        <dbReference type="ARBA" id="ARBA00022777"/>
    </source>
</evidence>
<dbReference type="Pfam" id="PF02518">
    <property type="entry name" value="HATPase_c"/>
    <property type="match status" value="1"/>
</dbReference>
<keyword evidence="7" id="KW-0902">Two-component regulatory system</keyword>
<dbReference type="GO" id="GO:0000155">
    <property type="term" value="F:phosphorelay sensor kinase activity"/>
    <property type="evidence" value="ECO:0007669"/>
    <property type="project" value="InterPro"/>
</dbReference>
<comment type="caution">
    <text evidence="12">The sequence shown here is derived from an EMBL/GenBank/DDBJ whole genome shotgun (WGS) entry which is preliminary data.</text>
</comment>
<dbReference type="Gene3D" id="3.30.565.10">
    <property type="entry name" value="Histidine kinase-like ATPase, C-terminal domain"/>
    <property type="match status" value="1"/>
</dbReference>
<dbReference type="SUPFAM" id="SSF55874">
    <property type="entry name" value="ATPase domain of HSP90 chaperone/DNA topoisomerase II/histidine kinase"/>
    <property type="match status" value="1"/>
</dbReference>
<organism evidence="12 13">
    <name type="scientific">Sediminihabitans luteus</name>
    <dbReference type="NCBI Taxonomy" id="1138585"/>
    <lineage>
        <taxon>Bacteria</taxon>
        <taxon>Bacillati</taxon>
        <taxon>Actinomycetota</taxon>
        <taxon>Actinomycetes</taxon>
        <taxon>Micrococcales</taxon>
        <taxon>Cellulomonadaceae</taxon>
        <taxon>Sediminihabitans</taxon>
    </lineage>
</organism>
<dbReference type="InterPro" id="IPR001789">
    <property type="entry name" value="Sig_transdc_resp-reg_receiver"/>
</dbReference>
<feature type="domain" description="Histidine kinase" evidence="10">
    <location>
        <begin position="228"/>
        <end position="442"/>
    </location>
</feature>
<name>A0A2M9CF20_9CELL</name>
<dbReference type="SMART" id="SM00387">
    <property type="entry name" value="HATPase_c"/>
    <property type="match status" value="1"/>
</dbReference>
<dbReference type="PRINTS" id="PR00344">
    <property type="entry name" value="BCTRLSENSOR"/>
</dbReference>
<evidence type="ECO:0000313" key="13">
    <source>
        <dbReference type="Proteomes" id="UP000231693"/>
    </source>
</evidence>
<evidence type="ECO:0000256" key="7">
    <source>
        <dbReference type="ARBA" id="ARBA00023012"/>
    </source>
</evidence>
<keyword evidence="6 12" id="KW-0418">Kinase</keyword>
<dbReference type="Gene3D" id="1.10.287.130">
    <property type="match status" value="1"/>
</dbReference>
<evidence type="ECO:0000256" key="4">
    <source>
        <dbReference type="ARBA" id="ARBA00022553"/>
    </source>
</evidence>
<dbReference type="RefSeq" id="WP_100423418.1">
    <property type="nucleotide sequence ID" value="NZ_BOOX01000001.1"/>
</dbReference>
<dbReference type="PANTHER" id="PTHR43047:SF64">
    <property type="entry name" value="HISTIDINE KINASE CONTAINING CHEY-HOMOLOGOUS RECEIVER DOMAIN AND PAS DOMAIN-RELATED"/>
    <property type="match status" value="1"/>
</dbReference>
<dbReference type="InterPro" id="IPR036097">
    <property type="entry name" value="HisK_dim/P_sf"/>
</dbReference>
<comment type="subcellular location">
    <subcellularLocation>
        <location evidence="2">Cell membrane</location>
    </subcellularLocation>
</comment>
<dbReference type="SMART" id="SM00448">
    <property type="entry name" value="REC"/>
    <property type="match status" value="1"/>
</dbReference>
<protein>
    <recommendedName>
        <fullName evidence="3">histidine kinase</fullName>
        <ecNumber evidence="3">2.7.13.3</ecNumber>
    </recommendedName>
</protein>
<dbReference type="PROSITE" id="PS50109">
    <property type="entry name" value="HIS_KIN"/>
    <property type="match status" value="1"/>
</dbReference>
<gene>
    <name evidence="12" type="ORF">CLV28_2288</name>
</gene>
<keyword evidence="4 8" id="KW-0597">Phosphoprotein</keyword>
<dbReference type="Gene3D" id="3.40.50.2300">
    <property type="match status" value="1"/>
</dbReference>
<evidence type="ECO:0000256" key="3">
    <source>
        <dbReference type="ARBA" id="ARBA00012438"/>
    </source>
</evidence>
<dbReference type="PROSITE" id="PS50110">
    <property type="entry name" value="RESPONSE_REGULATORY"/>
    <property type="match status" value="1"/>
</dbReference>
<dbReference type="InterPro" id="IPR004358">
    <property type="entry name" value="Sig_transdc_His_kin-like_C"/>
</dbReference>
<dbReference type="InterPro" id="IPR003661">
    <property type="entry name" value="HisK_dim/P_dom"/>
</dbReference>
<sequence length="574" mass="60571">MTTPLLTAHLAHDTDLLALRRAGREIGRALGHEARGQVRLATALSEVGRAALALGPADVTIRLAHDVDRGRIEAEVVAAGPLAASGSTADGGVPAARRLVDELVLSPDGRSAVLVVALPASARTDAAALTALRRSVRQAHAADALDELRVQNAELLRTHDELLAQQEELRRLNAELEETNRGVVAMFHELSAELEETNSGVVALYAELDERGSQLSAANEAKSRFLRNVSHELRSPVNSIIGLGSLLQESALDGDQRQQVSFVRESAATLLTLVDELLELARAEAGHQDVVPAPIDLAELLAELRGTIQPLVRPGVDLAVGEPPTATLVSDRRLVARVLRNLLSNAAKFTETGSVRLTVRAGDDGTTVFTVTDTGLGVPTDQIDAIFEEFVQVPNHLQPSARGTGLGLPYSRRTAEALGGGLTARSTHGEGSEFTLVLPTLPAHEEPSSVAAPESPPARLGHVLVVDDDRAYGALVAGLLRDEAERVSVAHDARHAHALLNDSPADAVVLDVRMPGTDGVELLARLRDELGDLPAVLMSSGDQPADLHGATFVPKSTLDRATLRAALGRAGGPR</sequence>
<dbReference type="SUPFAM" id="SSF52172">
    <property type="entry name" value="CheY-like"/>
    <property type="match status" value="1"/>
</dbReference>
<evidence type="ECO:0000259" key="10">
    <source>
        <dbReference type="PROSITE" id="PS50109"/>
    </source>
</evidence>
<evidence type="ECO:0000259" key="11">
    <source>
        <dbReference type="PROSITE" id="PS50110"/>
    </source>
</evidence>
<dbReference type="OrthoDB" id="9757990at2"/>
<evidence type="ECO:0000313" key="12">
    <source>
        <dbReference type="EMBL" id="PJJ70452.1"/>
    </source>
</evidence>
<comment type="catalytic activity">
    <reaction evidence="1">
        <text>ATP + protein L-histidine = ADP + protein N-phospho-L-histidine.</text>
        <dbReference type="EC" id="2.7.13.3"/>
    </reaction>
</comment>
<dbReference type="EMBL" id="PGFE01000003">
    <property type="protein sequence ID" value="PJJ70452.1"/>
    <property type="molecule type" value="Genomic_DNA"/>
</dbReference>
<dbReference type="Pfam" id="PF00072">
    <property type="entry name" value="Response_reg"/>
    <property type="match status" value="1"/>
</dbReference>
<evidence type="ECO:0000256" key="9">
    <source>
        <dbReference type="SAM" id="Coils"/>
    </source>
</evidence>
<evidence type="ECO:0000256" key="2">
    <source>
        <dbReference type="ARBA" id="ARBA00004236"/>
    </source>
</evidence>
<dbReference type="InterPro" id="IPR011006">
    <property type="entry name" value="CheY-like_superfamily"/>
</dbReference>
<feature type="coiled-coil region" evidence="9">
    <location>
        <begin position="145"/>
        <end position="182"/>
    </location>
</feature>
<dbReference type="PANTHER" id="PTHR43047">
    <property type="entry name" value="TWO-COMPONENT HISTIDINE PROTEIN KINASE"/>
    <property type="match status" value="1"/>
</dbReference>
<dbReference type="AlphaFoldDB" id="A0A2M9CF20"/>
<evidence type="ECO:0000256" key="1">
    <source>
        <dbReference type="ARBA" id="ARBA00000085"/>
    </source>
</evidence>
<feature type="modified residue" description="4-aspartylphosphate" evidence="8">
    <location>
        <position position="511"/>
    </location>
</feature>
<proteinExistence type="predicted"/>
<dbReference type="Proteomes" id="UP000231693">
    <property type="component" value="Unassembled WGS sequence"/>
</dbReference>
<accession>A0A2M9CF20</accession>
<keyword evidence="9" id="KW-0175">Coiled coil</keyword>
<evidence type="ECO:0000256" key="8">
    <source>
        <dbReference type="PROSITE-ProRule" id="PRU00169"/>
    </source>
</evidence>
<dbReference type="SMART" id="SM00388">
    <property type="entry name" value="HisKA"/>
    <property type="match status" value="1"/>
</dbReference>
<dbReference type="Pfam" id="PF00512">
    <property type="entry name" value="HisKA"/>
    <property type="match status" value="1"/>
</dbReference>
<reference evidence="12 13" key="1">
    <citation type="submission" date="2017-11" db="EMBL/GenBank/DDBJ databases">
        <title>Genomic Encyclopedia of Archaeal and Bacterial Type Strains, Phase II (KMG-II): From Individual Species to Whole Genera.</title>
        <authorList>
            <person name="Goeker M."/>
        </authorList>
    </citation>
    <scope>NUCLEOTIDE SEQUENCE [LARGE SCALE GENOMIC DNA]</scope>
    <source>
        <strain evidence="12 13">DSM 25478</strain>
    </source>
</reference>
<dbReference type="InterPro" id="IPR036890">
    <property type="entry name" value="HATPase_C_sf"/>
</dbReference>
<dbReference type="EC" id="2.7.13.3" evidence="3"/>
<dbReference type="InterPro" id="IPR003594">
    <property type="entry name" value="HATPase_dom"/>
</dbReference>
<keyword evidence="13" id="KW-1185">Reference proteome</keyword>
<dbReference type="GO" id="GO:0005886">
    <property type="term" value="C:plasma membrane"/>
    <property type="evidence" value="ECO:0007669"/>
    <property type="project" value="UniProtKB-SubCell"/>
</dbReference>
<keyword evidence="5" id="KW-0808">Transferase</keyword>
<evidence type="ECO:0000256" key="5">
    <source>
        <dbReference type="ARBA" id="ARBA00022679"/>
    </source>
</evidence>
<dbReference type="InterPro" id="IPR005467">
    <property type="entry name" value="His_kinase_dom"/>
</dbReference>
<dbReference type="CDD" id="cd00082">
    <property type="entry name" value="HisKA"/>
    <property type="match status" value="1"/>
</dbReference>